<proteinExistence type="predicted"/>
<dbReference type="EMBL" id="AJWY01001206">
    <property type="protein sequence ID" value="EKC80110.1"/>
    <property type="molecule type" value="Genomic_DNA"/>
</dbReference>
<gene>
    <name evidence="1" type="ORF">LEA_01732</name>
</gene>
<comment type="caution">
    <text evidence="1">The sequence shown here is derived from an EMBL/GenBank/DDBJ whole genome shotgun (WGS) entry which is preliminary data.</text>
</comment>
<protein>
    <submittedName>
        <fullName evidence="1">Uncharacterized protein</fullName>
    </submittedName>
</protein>
<name>K1UPP0_9ZZZZ</name>
<sequence>VFIDDEYNNPDVPPWAIKLVLPSDEI</sequence>
<evidence type="ECO:0000313" key="1">
    <source>
        <dbReference type="EMBL" id="EKC80110.1"/>
    </source>
</evidence>
<organism evidence="1">
    <name type="scientific">human gut metagenome</name>
    <dbReference type="NCBI Taxonomy" id="408170"/>
    <lineage>
        <taxon>unclassified sequences</taxon>
        <taxon>metagenomes</taxon>
        <taxon>organismal metagenomes</taxon>
    </lineage>
</organism>
<dbReference type="AlphaFoldDB" id="K1UPP0"/>
<reference evidence="1" key="1">
    <citation type="journal article" date="2013" name="Environ. Microbiol.">
        <title>Microbiota from the distal guts of lean and obese adolescents exhibit partial functional redundancy besides clear differences in community structure.</title>
        <authorList>
            <person name="Ferrer M."/>
            <person name="Ruiz A."/>
            <person name="Lanza F."/>
            <person name="Haange S.B."/>
            <person name="Oberbach A."/>
            <person name="Till H."/>
            <person name="Bargiela R."/>
            <person name="Campoy C."/>
            <person name="Segura M.T."/>
            <person name="Richter M."/>
            <person name="von Bergen M."/>
            <person name="Seifert J."/>
            <person name="Suarez A."/>
        </authorList>
    </citation>
    <scope>NUCLEOTIDE SEQUENCE</scope>
</reference>
<accession>K1UPP0</accession>
<feature type="non-terminal residue" evidence="1">
    <location>
        <position position="1"/>
    </location>
</feature>